<evidence type="ECO:0000256" key="8">
    <source>
        <dbReference type="ARBA" id="ARBA00048968"/>
    </source>
</evidence>
<keyword evidence="12" id="KW-1185">Reference proteome</keyword>
<dbReference type="PANTHER" id="PTHR30616:SF2">
    <property type="entry name" value="PURINE NUCLEOSIDE PHOSPHORYLASE LACC1"/>
    <property type="match status" value="1"/>
</dbReference>
<dbReference type="NCBIfam" id="TIGR00726">
    <property type="entry name" value="peptidoglycan editing factor PgeF"/>
    <property type="match status" value="1"/>
</dbReference>
<dbReference type="Gene3D" id="3.60.140.10">
    <property type="entry name" value="CNF1/YfiH-like putative cysteine hydrolases"/>
    <property type="match status" value="1"/>
</dbReference>
<keyword evidence="6" id="KW-0862">Zinc</keyword>
<gene>
    <name evidence="11" type="primary">pgeF</name>
    <name evidence="11" type="ORF">RM532_14030</name>
</gene>
<evidence type="ECO:0000256" key="7">
    <source>
        <dbReference type="ARBA" id="ARBA00047989"/>
    </source>
</evidence>
<dbReference type="CDD" id="cd16833">
    <property type="entry name" value="YfiH"/>
    <property type="match status" value="1"/>
</dbReference>
<dbReference type="InterPro" id="IPR011324">
    <property type="entry name" value="Cytotoxic_necrot_fac-like_cat"/>
</dbReference>
<dbReference type="InterPro" id="IPR038371">
    <property type="entry name" value="Cu_polyphenol_OxRdtase_sf"/>
</dbReference>
<dbReference type="PANTHER" id="PTHR30616">
    <property type="entry name" value="UNCHARACTERIZED PROTEIN YFIH"/>
    <property type="match status" value="1"/>
</dbReference>
<evidence type="ECO:0000313" key="11">
    <source>
        <dbReference type="EMBL" id="MDT0636069.1"/>
    </source>
</evidence>
<evidence type="ECO:0000256" key="4">
    <source>
        <dbReference type="ARBA" id="ARBA00022723"/>
    </source>
</evidence>
<accession>A0ABU3C3D8</accession>
<comment type="similarity">
    <text evidence="2 10">Belongs to the purine nucleoside phosphorylase YfiH/LACC1 family.</text>
</comment>
<keyword evidence="5" id="KW-0378">Hydrolase</keyword>
<organism evidence="11 12">
    <name type="scientific">Spectribacter hydrogenoxidans</name>
    <dbReference type="NCBI Taxonomy" id="3075608"/>
    <lineage>
        <taxon>Bacteria</taxon>
        <taxon>Pseudomonadati</taxon>
        <taxon>Pseudomonadota</taxon>
        <taxon>Gammaproteobacteria</taxon>
        <taxon>Salinisphaerales</taxon>
        <taxon>Salinisphaeraceae</taxon>
        <taxon>Spectribacter</taxon>
    </lineage>
</organism>
<dbReference type="InterPro" id="IPR003730">
    <property type="entry name" value="Cu_polyphenol_OxRdtase"/>
</dbReference>
<keyword evidence="3" id="KW-0808">Transferase</keyword>
<dbReference type="SUPFAM" id="SSF64438">
    <property type="entry name" value="CNF1/YfiH-like putative cysteine hydrolases"/>
    <property type="match status" value="1"/>
</dbReference>
<comment type="catalytic activity">
    <reaction evidence="9">
        <text>S-methyl-5'-thioadenosine + phosphate = 5-(methylsulfanyl)-alpha-D-ribose 1-phosphate + adenine</text>
        <dbReference type="Rhea" id="RHEA:11852"/>
        <dbReference type="ChEBI" id="CHEBI:16708"/>
        <dbReference type="ChEBI" id="CHEBI:17509"/>
        <dbReference type="ChEBI" id="CHEBI:43474"/>
        <dbReference type="ChEBI" id="CHEBI:58533"/>
        <dbReference type="EC" id="2.4.2.28"/>
    </reaction>
    <physiologicalReaction direction="left-to-right" evidence="9">
        <dbReference type="Rhea" id="RHEA:11853"/>
    </physiologicalReaction>
</comment>
<evidence type="ECO:0000256" key="9">
    <source>
        <dbReference type="ARBA" id="ARBA00049893"/>
    </source>
</evidence>
<dbReference type="RefSeq" id="WP_311653964.1">
    <property type="nucleotide sequence ID" value="NZ_JAVRIB010000017.1"/>
</dbReference>
<sequence length="245" mass="25480">MTDDDFLAADWPAPANIHAGTSLRTGGVSQGSWSSLNLGGHTGDDPAAVAENRARLRRHLGLPAEPAWLTQVHGVDVVAADTARDTRADAAWTVQSGVVCTVLTADCLPVLLCDRAGRHVAAAHAGWRGLVAGVLSAAVQALPVAPRELLAWLGPAIGPAAFEVGPEVPEAFARRRPGSTDAFVPAASSGKFLGDLPALARAELAAAGVEAVYGGGWCTVSDPDRFFSYRRDGVCGRMATLVWRD</sequence>
<dbReference type="Pfam" id="PF02578">
    <property type="entry name" value="Cu-oxidase_4"/>
    <property type="match status" value="1"/>
</dbReference>
<dbReference type="EMBL" id="JAVRIB010000017">
    <property type="protein sequence ID" value="MDT0636069.1"/>
    <property type="molecule type" value="Genomic_DNA"/>
</dbReference>
<comment type="catalytic activity">
    <reaction evidence="1">
        <text>inosine + phosphate = alpha-D-ribose 1-phosphate + hypoxanthine</text>
        <dbReference type="Rhea" id="RHEA:27646"/>
        <dbReference type="ChEBI" id="CHEBI:17368"/>
        <dbReference type="ChEBI" id="CHEBI:17596"/>
        <dbReference type="ChEBI" id="CHEBI:43474"/>
        <dbReference type="ChEBI" id="CHEBI:57720"/>
        <dbReference type="EC" id="2.4.2.1"/>
    </reaction>
    <physiologicalReaction direction="left-to-right" evidence="1">
        <dbReference type="Rhea" id="RHEA:27647"/>
    </physiologicalReaction>
</comment>
<evidence type="ECO:0000256" key="1">
    <source>
        <dbReference type="ARBA" id="ARBA00000553"/>
    </source>
</evidence>
<evidence type="ECO:0000313" key="12">
    <source>
        <dbReference type="Proteomes" id="UP001251857"/>
    </source>
</evidence>
<proteinExistence type="inferred from homology"/>
<evidence type="ECO:0000256" key="6">
    <source>
        <dbReference type="ARBA" id="ARBA00022833"/>
    </source>
</evidence>
<dbReference type="Proteomes" id="UP001251857">
    <property type="component" value="Unassembled WGS sequence"/>
</dbReference>
<comment type="catalytic activity">
    <reaction evidence="7">
        <text>adenosine + H2O + H(+) = inosine + NH4(+)</text>
        <dbReference type="Rhea" id="RHEA:24408"/>
        <dbReference type="ChEBI" id="CHEBI:15377"/>
        <dbReference type="ChEBI" id="CHEBI:15378"/>
        <dbReference type="ChEBI" id="CHEBI:16335"/>
        <dbReference type="ChEBI" id="CHEBI:17596"/>
        <dbReference type="ChEBI" id="CHEBI:28938"/>
        <dbReference type="EC" id="3.5.4.4"/>
    </reaction>
    <physiologicalReaction direction="left-to-right" evidence="7">
        <dbReference type="Rhea" id="RHEA:24409"/>
    </physiologicalReaction>
</comment>
<evidence type="ECO:0000256" key="5">
    <source>
        <dbReference type="ARBA" id="ARBA00022801"/>
    </source>
</evidence>
<comment type="catalytic activity">
    <reaction evidence="8">
        <text>adenosine + phosphate = alpha-D-ribose 1-phosphate + adenine</text>
        <dbReference type="Rhea" id="RHEA:27642"/>
        <dbReference type="ChEBI" id="CHEBI:16335"/>
        <dbReference type="ChEBI" id="CHEBI:16708"/>
        <dbReference type="ChEBI" id="CHEBI:43474"/>
        <dbReference type="ChEBI" id="CHEBI:57720"/>
        <dbReference type="EC" id="2.4.2.1"/>
    </reaction>
    <physiologicalReaction direction="left-to-right" evidence="8">
        <dbReference type="Rhea" id="RHEA:27643"/>
    </physiologicalReaction>
</comment>
<protein>
    <recommendedName>
        <fullName evidence="10">Purine nucleoside phosphorylase</fullName>
    </recommendedName>
</protein>
<comment type="caution">
    <text evidence="11">The sequence shown here is derived from an EMBL/GenBank/DDBJ whole genome shotgun (WGS) entry which is preliminary data.</text>
</comment>
<evidence type="ECO:0000256" key="10">
    <source>
        <dbReference type="RuleBase" id="RU361274"/>
    </source>
</evidence>
<name>A0ABU3C3D8_9GAMM</name>
<evidence type="ECO:0000256" key="3">
    <source>
        <dbReference type="ARBA" id="ARBA00022679"/>
    </source>
</evidence>
<keyword evidence="4" id="KW-0479">Metal-binding</keyword>
<evidence type="ECO:0000256" key="2">
    <source>
        <dbReference type="ARBA" id="ARBA00007353"/>
    </source>
</evidence>
<reference evidence="11 12" key="1">
    <citation type="submission" date="2023-09" db="EMBL/GenBank/DDBJ databases">
        <authorList>
            <person name="Rey-Velasco X."/>
        </authorList>
    </citation>
    <scope>NUCLEOTIDE SEQUENCE [LARGE SCALE GENOMIC DNA]</scope>
    <source>
        <strain evidence="11 12">W335</strain>
    </source>
</reference>